<dbReference type="PANTHER" id="PTHR10285">
    <property type="entry name" value="URIDINE KINASE"/>
    <property type="match status" value="1"/>
</dbReference>
<evidence type="ECO:0000256" key="12">
    <source>
        <dbReference type="ARBA" id="ARBA00022993"/>
    </source>
</evidence>
<keyword evidence="19" id="KW-1185">Reference proteome</keyword>
<dbReference type="GO" id="GO:0004594">
    <property type="term" value="F:pantothenate kinase activity"/>
    <property type="evidence" value="ECO:0007669"/>
    <property type="project" value="UniProtKB-UniRule"/>
</dbReference>
<name>A0A0D6A5R7_9LACO</name>
<comment type="similarity">
    <text evidence="4 14 15">Belongs to the prokaryotic pantothenate kinase family.</text>
</comment>
<dbReference type="Gene3D" id="3.40.50.300">
    <property type="entry name" value="P-loop containing nucleotide triphosphate hydrolases"/>
    <property type="match status" value="1"/>
</dbReference>
<dbReference type="STRING" id="1600.LBAT_1386"/>
<evidence type="ECO:0000313" key="20">
    <source>
        <dbReference type="Proteomes" id="UP000325393"/>
    </source>
</evidence>
<comment type="pathway">
    <text evidence="3 14 15">Cofactor biosynthesis; coenzyme A biosynthesis; CoA from (R)-pantothenate: step 1/5.</text>
</comment>
<dbReference type="UniPathway" id="UPA00241">
    <property type="reaction ID" value="UER00352"/>
</dbReference>
<dbReference type="GO" id="GO:0005737">
    <property type="term" value="C:cytoplasm"/>
    <property type="evidence" value="ECO:0007669"/>
    <property type="project" value="UniProtKB-SubCell"/>
</dbReference>
<evidence type="ECO:0000256" key="4">
    <source>
        <dbReference type="ARBA" id="ARBA00006087"/>
    </source>
</evidence>
<comment type="catalytic activity">
    <reaction evidence="1 14 15">
        <text>(R)-pantothenate + ATP = (R)-4'-phosphopantothenate + ADP + H(+)</text>
        <dbReference type="Rhea" id="RHEA:16373"/>
        <dbReference type="ChEBI" id="CHEBI:10986"/>
        <dbReference type="ChEBI" id="CHEBI:15378"/>
        <dbReference type="ChEBI" id="CHEBI:29032"/>
        <dbReference type="ChEBI" id="CHEBI:30616"/>
        <dbReference type="ChEBI" id="CHEBI:456216"/>
        <dbReference type="EC" id="2.7.1.33"/>
    </reaction>
</comment>
<dbReference type="EMBL" id="AP014808">
    <property type="protein sequence ID" value="BAQ57775.1"/>
    <property type="molecule type" value="Genomic_DNA"/>
</dbReference>
<evidence type="ECO:0000313" key="19">
    <source>
        <dbReference type="Proteomes" id="UP000035709"/>
    </source>
</evidence>
<evidence type="ECO:0000256" key="7">
    <source>
        <dbReference type="ARBA" id="ARBA00022490"/>
    </source>
</evidence>
<evidence type="ECO:0000313" key="17">
    <source>
        <dbReference type="EMBL" id="BAQ57775.1"/>
    </source>
</evidence>
<evidence type="ECO:0000256" key="13">
    <source>
        <dbReference type="ARBA" id="ARBA00032866"/>
    </source>
</evidence>
<keyword evidence="12 14" id="KW-0173">Coenzyme A biosynthesis</keyword>
<keyword evidence="10 14" id="KW-0418">Kinase</keyword>
<evidence type="ECO:0000256" key="8">
    <source>
        <dbReference type="ARBA" id="ARBA00022679"/>
    </source>
</evidence>
<reference evidence="18 20" key="2">
    <citation type="submission" date="2019-09" db="EMBL/GenBank/DDBJ databases">
        <title>Genome sequencing of Lactobacillus acetotolerans.</title>
        <authorList>
            <person name="Kim K."/>
        </authorList>
    </citation>
    <scope>NUCLEOTIDE SEQUENCE [LARGE SCALE GENOMIC DNA]</scope>
    <source>
        <strain evidence="18 20">LA749</strain>
    </source>
</reference>
<dbReference type="GeneID" id="78212736"/>
<dbReference type="AlphaFoldDB" id="A0A0D6A5R7"/>
<keyword evidence="11 14" id="KW-0067">ATP-binding</keyword>
<keyword evidence="8 14" id="KW-0808">Transferase</keyword>
<proteinExistence type="inferred from homology"/>
<organism evidence="17 19">
    <name type="scientific">Lactobacillus acetotolerans</name>
    <dbReference type="NCBI Taxonomy" id="1600"/>
    <lineage>
        <taxon>Bacteria</taxon>
        <taxon>Bacillati</taxon>
        <taxon>Bacillota</taxon>
        <taxon>Bacilli</taxon>
        <taxon>Lactobacillales</taxon>
        <taxon>Lactobacillaceae</taxon>
        <taxon>Lactobacillus</taxon>
    </lineage>
</organism>
<keyword evidence="7 14" id="KW-0963">Cytoplasm</keyword>
<dbReference type="PIRSF" id="PIRSF000545">
    <property type="entry name" value="Pantothenate_kin"/>
    <property type="match status" value="1"/>
</dbReference>
<accession>A0A0D6A5R7</accession>
<dbReference type="HAMAP" id="MF_00215">
    <property type="entry name" value="Pantothen_kinase_1"/>
    <property type="match status" value="1"/>
</dbReference>
<evidence type="ECO:0000256" key="3">
    <source>
        <dbReference type="ARBA" id="ARBA00005225"/>
    </source>
</evidence>
<evidence type="ECO:0000256" key="1">
    <source>
        <dbReference type="ARBA" id="ARBA00001206"/>
    </source>
</evidence>
<dbReference type="Pfam" id="PF00485">
    <property type="entry name" value="PRK"/>
    <property type="match status" value="1"/>
</dbReference>
<evidence type="ECO:0000259" key="16">
    <source>
        <dbReference type="Pfam" id="PF00485"/>
    </source>
</evidence>
<dbReference type="Proteomes" id="UP000035709">
    <property type="component" value="Chromosome"/>
</dbReference>
<dbReference type="EMBL" id="CP044496">
    <property type="protein sequence ID" value="QFG51746.1"/>
    <property type="molecule type" value="Genomic_DNA"/>
</dbReference>
<reference evidence="17 19" key="1">
    <citation type="submission" date="2015-03" db="EMBL/GenBank/DDBJ databases">
        <title>Complete genome sequence of Lactobacillus acetotolerans NBRC 13120.</title>
        <authorList>
            <person name="Toh H."/>
            <person name="Morita H."/>
            <person name="Fujita N."/>
        </authorList>
    </citation>
    <scope>NUCLEOTIDE SEQUENCE [LARGE SCALE GENOMIC DNA]</scope>
    <source>
        <strain evidence="17 19">NBRC 13120</strain>
    </source>
</reference>
<dbReference type="InterPro" id="IPR006083">
    <property type="entry name" value="PRK/URK"/>
</dbReference>
<evidence type="ECO:0000256" key="15">
    <source>
        <dbReference type="RuleBase" id="RU003530"/>
    </source>
</evidence>
<feature type="binding site" evidence="14">
    <location>
        <begin position="87"/>
        <end position="94"/>
    </location>
    <ligand>
        <name>ATP</name>
        <dbReference type="ChEBI" id="CHEBI:30616"/>
    </ligand>
</feature>
<evidence type="ECO:0000256" key="5">
    <source>
        <dbReference type="ARBA" id="ARBA00012102"/>
    </source>
</evidence>
<dbReference type="OrthoDB" id="1550976at2"/>
<dbReference type="RefSeq" id="WP_056970513.1">
    <property type="nucleotide sequence ID" value="NZ_AP014808.1"/>
</dbReference>
<dbReference type="InterPro" id="IPR004566">
    <property type="entry name" value="PanK"/>
</dbReference>
<dbReference type="GO" id="GO:0015937">
    <property type="term" value="P:coenzyme A biosynthetic process"/>
    <property type="evidence" value="ECO:0007669"/>
    <property type="project" value="UniProtKB-UniRule"/>
</dbReference>
<evidence type="ECO:0000256" key="2">
    <source>
        <dbReference type="ARBA" id="ARBA00004496"/>
    </source>
</evidence>
<gene>
    <name evidence="14" type="primary">coaA</name>
    <name evidence="18" type="ORF">LA749_07030</name>
    <name evidence="17" type="ORF">LBAT_1386</name>
</gene>
<keyword evidence="9 14" id="KW-0547">Nucleotide-binding</keyword>
<dbReference type="KEGG" id="lae:LBAT_1386"/>
<comment type="subcellular location">
    <subcellularLocation>
        <location evidence="2 14 15">Cytoplasm</location>
    </subcellularLocation>
</comment>
<dbReference type="NCBIfam" id="TIGR00554">
    <property type="entry name" value="panK_bact"/>
    <property type="match status" value="1"/>
</dbReference>
<sequence length="304" mass="35338">MKNYIRFNRDQWAKLVPNDKVKITKNELAKIKSLGDVVDLTDVHEIYSSLIAYLYLVYQDKRHAQEKQSEFLHKKIKKAPFIIGISGSVAVGKSTTARLLELLLSRTYPNLKVHLMTTDGFIYSNQELKRRDLLSRKGFPESYNMSLLTDFLKDVLSCKDDIIYPLYSQALSDIVPGKYGHVKNPDILIIEGINTLQLPQNGQIVTSDFFDFSIYIDAEEDLIEKWYMQRFVKLLDLNKNNPTNFYYKMANGPREAAIKLAEETWQMVNLVNLREYIAPTKQRASLILHKTNGHLIDQIYLRYF</sequence>
<dbReference type="Proteomes" id="UP000325393">
    <property type="component" value="Chromosome"/>
</dbReference>
<evidence type="ECO:0000256" key="10">
    <source>
        <dbReference type="ARBA" id="ARBA00022777"/>
    </source>
</evidence>
<dbReference type="CDD" id="cd02025">
    <property type="entry name" value="PanK"/>
    <property type="match status" value="1"/>
</dbReference>
<dbReference type="EC" id="2.7.1.33" evidence="5 14"/>
<evidence type="ECO:0000313" key="18">
    <source>
        <dbReference type="EMBL" id="QFG51746.1"/>
    </source>
</evidence>
<evidence type="ECO:0000256" key="9">
    <source>
        <dbReference type="ARBA" id="ARBA00022741"/>
    </source>
</evidence>
<dbReference type="InterPro" id="IPR027417">
    <property type="entry name" value="P-loop_NTPase"/>
</dbReference>
<evidence type="ECO:0000256" key="11">
    <source>
        <dbReference type="ARBA" id="ARBA00022840"/>
    </source>
</evidence>
<evidence type="ECO:0000256" key="6">
    <source>
        <dbReference type="ARBA" id="ARBA00015080"/>
    </source>
</evidence>
<dbReference type="GO" id="GO:0005524">
    <property type="term" value="F:ATP binding"/>
    <property type="evidence" value="ECO:0007669"/>
    <property type="project" value="UniProtKB-UniRule"/>
</dbReference>
<feature type="domain" description="Phosphoribulokinase/uridine kinase" evidence="16">
    <location>
        <begin position="82"/>
        <end position="230"/>
    </location>
</feature>
<protein>
    <recommendedName>
        <fullName evidence="6 14">Pantothenate kinase</fullName>
        <ecNumber evidence="5 14">2.7.1.33</ecNumber>
    </recommendedName>
    <alternativeName>
        <fullName evidence="13 14">Pantothenic acid kinase</fullName>
    </alternativeName>
</protein>
<dbReference type="SUPFAM" id="SSF52540">
    <property type="entry name" value="P-loop containing nucleoside triphosphate hydrolases"/>
    <property type="match status" value="1"/>
</dbReference>
<evidence type="ECO:0000256" key="14">
    <source>
        <dbReference type="HAMAP-Rule" id="MF_00215"/>
    </source>
</evidence>
<dbReference type="PATRIC" id="fig|1600.4.peg.1416"/>